<accession>A0AA41XCV3</accession>
<feature type="domain" description="Glycosyl transferase family 1" evidence="3">
    <location>
        <begin position="366"/>
        <end position="515"/>
    </location>
</feature>
<evidence type="ECO:0000259" key="4">
    <source>
        <dbReference type="Pfam" id="PF09318"/>
    </source>
</evidence>
<dbReference type="Pfam" id="PF00534">
    <property type="entry name" value="Glycos_transf_1"/>
    <property type="match status" value="1"/>
</dbReference>
<dbReference type="SUPFAM" id="SSF53756">
    <property type="entry name" value="UDP-Glycosyltransferase/glycogen phosphorylase"/>
    <property type="match status" value="1"/>
</dbReference>
<reference evidence="5" key="1">
    <citation type="submission" date="2022-07" db="EMBL/GenBank/DDBJ databases">
        <authorList>
            <person name="Li W.-J."/>
            <person name="Deng Q.-Q."/>
        </authorList>
    </citation>
    <scope>NUCLEOTIDE SEQUENCE</scope>
    <source>
        <strain evidence="5">SYSU M60031</strain>
    </source>
</reference>
<keyword evidence="2 5" id="KW-0808">Transferase</keyword>
<feature type="domain" description="Glycosyl transferase 1" evidence="4">
    <location>
        <begin position="38"/>
        <end position="231"/>
    </location>
</feature>
<dbReference type="Pfam" id="PF09318">
    <property type="entry name" value="Glyco_trans_A_1"/>
    <property type="match status" value="1"/>
</dbReference>
<sequence length="550" mass="64073">MNTQSLFNKLLRLQAARLRMQAAGAPNLYNFPADMNYYFVTRSIPKEFGGLTRALLRRAKAFGEQAGVKVNVVTFLYNADADVRPTMWRLEREGLLNRNYTTVLNMYDFYRGKMDVPLRKIHHPAAEPGCTLVKHKTRNAYLLFKNGLYVMFKSYERKDGRLKFIDYIDTQRKRTKREEFNSYGRMHKTIYYDYEQRVNQELFYNSEGHCYLAKWYDIKEEESTINSIHWFSHDGKVHKKFKSEEDMQVYWLEQLVKREGKHAFVVDNRHMDPIVLKAKGDFYKISLFHSAHIYPPFQPHSPVKAPYRPIFEELEQVDSMVFLTNVQKQDIAARTGDRDNFFVIPHTYENSQPRVPFAQRALNRAAILARYSGHKQLDHAIRAFKLALEQNPNIYLDLYGHGEEEQKLRNLIDELGVAENVSLKGFAKDIKQVLETSAFTIITSKSEGFCLSILESLAHGCPVISYDTKYGPADMIQNGHNGYLVEANNIEELGRRIHQLFANPNELERLSQGAYDSAQTFNERVFLERWSHLFRTLADREPASRSAANQ</sequence>
<proteinExistence type="predicted"/>
<evidence type="ECO:0000259" key="3">
    <source>
        <dbReference type="Pfam" id="PF00534"/>
    </source>
</evidence>
<dbReference type="PANTHER" id="PTHR12526:SF629">
    <property type="entry name" value="TEICHURONIC ACID BIOSYNTHESIS GLYCOSYLTRANSFERASE TUAH-RELATED"/>
    <property type="match status" value="1"/>
</dbReference>
<organism evidence="5 6">
    <name type="scientific">Ectobacillus ponti</name>
    <dbReference type="NCBI Taxonomy" id="2961894"/>
    <lineage>
        <taxon>Bacteria</taxon>
        <taxon>Bacillati</taxon>
        <taxon>Bacillota</taxon>
        <taxon>Bacilli</taxon>
        <taxon>Bacillales</taxon>
        <taxon>Bacillaceae</taxon>
        <taxon>Ectobacillus</taxon>
    </lineage>
</organism>
<keyword evidence="1 5" id="KW-0328">Glycosyltransferase</keyword>
<name>A0AA41XCV3_9BACI</name>
<gene>
    <name evidence="5" type="ORF">NK662_22760</name>
</gene>
<comment type="caution">
    <text evidence="5">The sequence shown here is derived from an EMBL/GenBank/DDBJ whole genome shotgun (WGS) entry which is preliminary data.</text>
</comment>
<dbReference type="Proteomes" id="UP001156102">
    <property type="component" value="Unassembled WGS sequence"/>
</dbReference>
<evidence type="ECO:0000313" key="6">
    <source>
        <dbReference type="Proteomes" id="UP001156102"/>
    </source>
</evidence>
<dbReference type="Gene3D" id="3.40.50.2000">
    <property type="entry name" value="Glycogen Phosphorylase B"/>
    <property type="match status" value="2"/>
</dbReference>
<dbReference type="PANTHER" id="PTHR12526">
    <property type="entry name" value="GLYCOSYLTRANSFERASE"/>
    <property type="match status" value="1"/>
</dbReference>
<dbReference type="AlphaFoldDB" id="A0AA41XCV3"/>
<dbReference type="InterPro" id="IPR001296">
    <property type="entry name" value="Glyco_trans_1"/>
</dbReference>
<keyword evidence="6" id="KW-1185">Reference proteome</keyword>
<evidence type="ECO:0000313" key="5">
    <source>
        <dbReference type="EMBL" id="MCP8971343.1"/>
    </source>
</evidence>
<dbReference type="RefSeq" id="WP_254761271.1">
    <property type="nucleotide sequence ID" value="NZ_JANCLT010000025.1"/>
</dbReference>
<dbReference type="InterPro" id="IPR015397">
    <property type="entry name" value="Glyco_trans_A_1"/>
</dbReference>
<dbReference type="EMBL" id="JANCLT010000025">
    <property type="protein sequence ID" value="MCP8971343.1"/>
    <property type="molecule type" value="Genomic_DNA"/>
</dbReference>
<evidence type="ECO:0000256" key="1">
    <source>
        <dbReference type="ARBA" id="ARBA00022676"/>
    </source>
</evidence>
<dbReference type="EC" id="2.4.-.-" evidence="5"/>
<dbReference type="GO" id="GO:0016757">
    <property type="term" value="F:glycosyltransferase activity"/>
    <property type="evidence" value="ECO:0007669"/>
    <property type="project" value="UniProtKB-KW"/>
</dbReference>
<evidence type="ECO:0000256" key="2">
    <source>
        <dbReference type="ARBA" id="ARBA00022679"/>
    </source>
</evidence>
<protein>
    <submittedName>
        <fullName evidence="5">Glycosyltransferase</fullName>
        <ecNumber evidence="5">2.4.-.-</ecNumber>
    </submittedName>
</protein>